<sequence>MVSWLSRNLGYISKSPIFRRQWTSKQNVEVRCIHRGPGSHIHQQQQVLQQNIEEPTVDHPSLGPKQEIPRLNFGNHALAFRHKTTHELLRGLIVLQTCSIDAIVNRSYQMLKLGERLLGGRLLGVVTAPFYNQFVGGDTEQQMAATTNSMAELGIGLMICPMVESDAGEGELLHELFAKNLRKTLALVSIVSRNNGLSNVPGICQTKITAHLSADVMMHLHEAYEKLSFDERVQVVDSVAAAFVNKGITDCVPNFGPLQLDPNDTQEFAESLPRLYKIGRACVEENVVLAVDAEYTYVKTAINFISLAMMKAFNTDRTVVWNTYQGYLK</sequence>
<keyword evidence="3 5" id="KW-0274">FAD</keyword>
<comment type="caution">
    <text evidence="6">The sequence shown here is derived from an EMBL/GenBank/DDBJ whole genome shotgun (WGS) entry which is preliminary data.</text>
</comment>
<evidence type="ECO:0000256" key="3">
    <source>
        <dbReference type="ARBA" id="ARBA00022827"/>
    </source>
</evidence>
<comment type="similarity">
    <text evidence="5">Belongs to the proline oxidase family.</text>
</comment>
<keyword evidence="2 5" id="KW-0285">Flavoprotein</keyword>
<dbReference type="InterPro" id="IPR029041">
    <property type="entry name" value="FAD-linked_oxidoreductase-like"/>
</dbReference>
<accession>A0AAV2S1V0</accession>
<feature type="non-terminal residue" evidence="6">
    <location>
        <position position="329"/>
    </location>
</feature>
<evidence type="ECO:0000256" key="5">
    <source>
        <dbReference type="RuleBase" id="RU364054"/>
    </source>
</evidence>
<comment type="catalytic activity">
    <reaction evidence="5">
        <text>L-proline + a quinone = (S)-1-pyrroline-5-carboxylate + a quinol + H(+)</text>
        <dbReference type="Rhea" id="RHEA:23784"/>
        <dbReference type="ChEBI" id="CHEBI:15378"/>
        <dbReference type="ChEBI" id="CHEBI:17388"/>
        <dbReference type="ChEBI" id="CHEBI:24646"/>
        <dbReference type="ChEBI" id="CHEBI:60039"/>
        <dbReference type="ChEBI" id="CHEBI:132124"/>
        <dbReference type="EC" id="1.5.5.2"/>
    </reaction>
</comment>
<dbReference type="Proteomes" id="UP001497623">
    <property type="component" value="Unassembled WGS sequence"/>
</dbReference>
<dbReference type="PANTHER" id="PTHR13914">
    <property type="entry name" value="PROLINE OXIDASE"/>
    <property type="match status" value="1"/>
</dbReference>
<dbReference type="GO" id="GO:0005739">
    <property type="term" value="C:mitochondrion"/>
    <property type="evidence" value="ECO:0007669"/>
    <property type="project" value="TreeGrafter"/>
</dbReference>
<protein>
    <recommendedName>
        <fullName evidence="5">Proline dehydrogenase</fullName>
        <ecNumber evidence="5">1.5.5.2</ecNumber>
    </recommendedName>
</protein>
<evidence type="ECO:0000256" key="1">
    <source>
        <dbReference type="ARBA" id="ARBA00001974"/>
    </source>
</evidence>
<evidence type="ECO:0000313" key="6">
    <source>
        <dbReference type="EMBL" id="CAL4152785.1"/>
    </source>
</evidence>
<reference evidence="6 7" key="1">
    <citation type="submission" date="2024-05" db="EMBL/GenBank/DDBJ databases">
        <authorList>
            <person name="Wallberg A."/>
        </authorList>
    </citation>
    <scope>NUCLEOTIDE SEQUENCE [LARGE SCALE GENOMIC DNA]</scope>
</reference>
<dbReference type="GO" id="GO:0004657">
    <property type="term" value="F:proline dehydrogenase activity"/>
    <property type="evidence" value="ECO:0007669"/>
    <property type="project" value="UniProtKB-EC"/>
</dbReference>
<dbReference type="Gene3D" id="3.20.20.220">
    <property type="match status" value="1"/>
</dbReference>
<proteinExistence type="inferred from homology"/>
<keyword evidence="7" id="KW-1185">Reference proteome</keyword>
<dbReference type="EC" id="1.5.5.2" evidence="5"/>
<evidence type="ECO:0000313" key="7">
    <source>
        <dbReference type="Proteomes" id="UP001497623"/>
    </source>
</evidence>
<keyword evidence="4 5" id="KW-0560">Oxidoreductase</keyword>
<dbReference type="AlphaFoldDB" id="A0AAV2S1V0"/>
<dbReference type="SUPFAM" id="SSF51730">
    <property type="entry name" value="FAD-linked oxidoreductase"/>
    <property type="match status" value="1"/>
</dbReference>
<evidence type="ECO:0000256" key="4">
    <source>
        <dbReference type="ARBA" id="ARBA00023002"/>
    </source>
</evidence>
<dbReference type="PANTHER" id="PTHR13914:SF29">
    <property type="entry name" value="HYDROXYPROLINE DEHYDROGENASE"/>
    <property type="match status" value="1"/>
</dbReference>
<keyword evidence="5" id="KW-0642">Proline metabolism</keyword>
<dbReference type="InterPro" id="IPR015659">
    <property type="entry name" value="Proline_oxidase"/>
</dbReference>
<evidence type="ECO:0000256" key="2">
    <source>
        <dbReference type="ARBA" id="ARBA00022630"/>
    </source>
</evidence>
<organism evidence="6 7">
    <name type="scientific">Meganyctiphanes norvegica</name>
    <name type="common">Northern krill</name>
    <name type="synonym">Thysanopoda norvegica</name>
    <dbReference type="NCBI Taxonomy" id="48144"/>
    <lineage>
        <taxon>Eukaryota</taxon>
        <taxon>Metazoa</taxon>
        <taxon>Ecdysozoa</taxon>
        <taxon>Arthropoda</taxon>
        <taxon>Crustacea</taxon>
        <taxon>Multicrustacea</taxon>
        <taxon>Malacostraca</taxon>
        <taxon>Eumalacostraca</taxon>
        <taxon>Eucarida</taxon>
        <taxon>Euphausiacea</taxon>
        <taxon>Euphausiidae</taxon>
        <taxon>Meganyctiphanes</taxon>
    </lineage>
</organism>
<name>A0AAV2S1V0_MEGNR</name>
<dbReference type="GO" id="GO:0071949">
    <property type="term" value="F:FAD binding"/>
    <property type="evidence" value="ECO:0007669"/>
    <property type="project" value="TreeGrafter"/>
</dbReference>
<gene>
    <name evidence="6" type="ORF">MNOR_LOCUS31080</name>
</gene>
<comment type="function">
    <text evidence="5">Converts proline to delta-1-pyrroline-5-carboxylate.</text>
</comment>
<dbReference type="GO" id="GO:0010133">
    <property type="term" value="P:L-proline catabolic process to L-glutamate"/>
    <property type="evidence" value="ECO:0007669"/>
    <property type="project" value="TreeGrafter"/>
</dbReference>
<comment type="cofactor">
    <cofactor evidence="1 5">
        <name>FAD</name>
        <dbReference type="ChEBI" id="CHEBI:57692"/>
    </cofactor>
</comment>
<dbReference type="EMBL" id="CAXKWB010039250">
    <property type="protein sequence ID" value="CAL4152785.1"/>
    <property type="molecule type" value="Genomic_DNA"/>
</dbReference>